<evidence type="ECO:0000313" key="4">
    <source>
        <dbReference type="Proteomes" id="UP000767854"/>
    </source>
</evidence>
<dbReference type="InterPro" id="IPR004518">
    <property type="entry name" value="MazG-like_dom"/>
</dbReference>
<reference evidence="3 4" key="1">
    <citation type="submission" date="2021-01" db="EMBL/GenBank/DDBJ databases">
        <title>Genomic Encyclopedia of Type Strains, Phase IV (KMG-IV): sequencing the most valuable type-strain genomes for metagenomic binning, comparative biology and taxonomic classification.</title>
        <authorList>
            <person name="Goeker M."/>
        </authorList>
    </citation>
    <scope>NUCLEOTIDE SEQUENCE [LARGE SCALE GENOMIC DNA]</scope>
    <source>
        <strain evidence="3 4">DSM 24436</strain>
    </source>
</reference>
<dbReference type="CDD" id="cd11723">
    <property type="entry name" value="YabN_N_like"/>
    <property type="match status" value="1"/>
</dbReference>
<gene>
    <name evidence="3" type="ORF">JOC49_001443</name>
</gene>
<feature type="domain" description="NTP pyrophosphohydrolase MazG-like" evidence="2">
    <location>
        <begin position="395"/>
        <end position="450"/>
    </location>
</feature>
<dbReference type="GO" id="GO:0008168">
    <property type="term" value="F:methyltransferase activity"/>
    <property type="evidence" value="ECO:0007669"/>
    <property type="project" value="UniProtKB-KW"/>
</dbReference>
<dbReference type="NCBIfam" id="TIGR00444">
    <property type="entry name" value="mazG"/>
    <property type="match status" value="1"/>
</dbReference>
<evidence type="ECO:0000259" key="1">
    <source>
        <dbReference type="Pfam" id="PF00590"/>
    </source>
</evidence>
<dbReference type="NCBIfam" id="NF007113">
    <property type="entry name" value="PRK09562.1"/>
    <property type="match status" value="1"/>
</dbReference>
<evidence type="ECO:0000259" key="2">
    <source>
        <dbReference type="Pfam" id="PF03819"/>
    </source>
</evidence>
<organism evidence="3 4">
    <name type="scientific">Fusibacter tunisiensis</name>
    <dbReference type="NCBI Taxonomy" id="1008308"/>
    <lineage>
        <taxon>Bacteria</taxon>
        <taxon>Bacillati</taxon>
        <taxon>Bacillota</taxon>
        <taxon>Clostridia</taxon>
        <taxon>Eubacteriales</taxon>
        <taxon>Eubacteriales Family XII. Incertae Sedis</taxon>
        <taxon>Fusibacter</taxon>
    </lineage>
</organism>
<dbReference type="InterPro" id="IPR011551">
    <property type="entry name" value="NTP_PyrPHydrolase_MazG"/>
</dbReference>
<dbReference type="CDD" id="cd11529">
    <property type="entry name" value="NTP-PPase_MazG_Cterm"/>
    <property type="match status" value="1"/>
</dbReference>
<dbReference type="InterPro" id="IPR024180">
    <property type="entry name" value="Tetrapyrrole_Mease/MazG_pred"/>
</dbReference>
<dbReference type="InterPro" id="IPR014777">
    <property type="entry name" value="4pyrrole_Mease_sub1"/>
</dbReference>
<dbReference type="PANTHER" id="PTHR30522">
    <property type="entry name" value="NUCLEOSIDE TRIPHOSPHATE PYROPHOSPHOHYDROLASE"/>
    <property type="match status" value="1"/>
</dbReference>
<keyword evidence="3" id="KW-0808">Transferase</keyword>
<dbReference type="InterPro" id="IPR035013">
    <property type="entry name" value="YabN_N"/>
</dbReference>
<sequence length="485" mass="55401">MKQITIVGLGPGSAAYLTMEAYDILINAPTVYLRTEKHPIVETLVDKGMIYKSFDDLYESEETFDAVYERIVEAILELGEHQDVVYAVPGNPFVAERTVSILLDHLEKENASYKIVHGTSFLDAIITTLQYDPVNGLSISDALSIDRERIDTHHDSLWIQVYDKGIASQLKLKLMDYFEDTHEVRIIRAAGIPEMETILTVPIWEMDHHAVVYDHLTSVFVPRSTQASYDLEDLITIMRQLRSDEGCPWDREQTHESLTPYLVEEAYEVKHAVFYEDDDAVVDELGDVLLQVVFHTTIAEEEGYYSIRDVIRAVCEKMIRRHPHVFGDVKVQDSQEVLKNWQVIKADEKAQKSVVETMRGVSSSLPALIRSPKVQKKASELGFDWPDLDGIFDKIDEEIAELREAIASNDASHIYEEFGDLLLILTNLARRLKLDAELALNDAVDKFIGRFEVVENEMRRINKPLGPEFISDMAFFWEKSKNTAE</sequence>
<dbReference type="Proteomes" id="UP000767854">
    <property type="component" value="Unassembled WGS sequence"/>
</dbReference>
<dbReference type="CDD" id="cd11528">
    <property type="entry name" value="NTP-PPase_MazG_Nterm"/>
    <property type="match status" value="1"/>
</dbReference>
<accession>A0ABS2MRF3</accession>
<dbReference type="Pfam" id="PF00590">
    <property type="entry name" value="TP_methylase"/>
    <property type="match status" value="1"/>
</dbReference>
<evidence type="ECO:0000313" key="3">
    <source>
        <dbReference type="EMBL" id="MBM7561902.1"/>
    </source>
</evidence>
<feature type="domain" description="Tetrapyrrole methylase" evidence="1">
    <location>
        <begin position="4"/>
        <end position="203"/>
    </location>
</feature>
<dbReference type="RefSeq" id="WP_204663849.1">
    <property type="nucleotide sequence ID" value="NZ_JAFBDT010000009.1"/>
</dbReference>
<dbReference type="PIRSF" id="PIRSF002845">
    <property type="entry name" value="Ttrprl_mtas_MazG"/>
    <property type="match status" value="1"/>
</dbReference>
<protein>
    <submittedName>
        <fullName evidence="3">Tetrapyrrole methylase family protein/MazG family protein</fullName>
    </submittedName>
</protein>
<keyword evidence="3" id="KW-0489">Methyltransferase</keyword>
<dbReference type="EMBL" id="JAFBDT010000009">
    <property type="protein sequence ID" value="MBM7561902.1"/>
    <property type="molecule type" value="Genomic_DNA"/>
</dbReference>
<dbReference type="InterPro" id="IPR000878">
    <property type="entry name" value="4pyrrol_Mease"/>
</dbReference>
<proteinExistence type="predicted"/>
<name>A0ABS2MRF3_9FIRM</name>
<feature type="domain" description="NTP pyrophosphohydrolase MazG-like" evidence="2">
    <location>
        <begin position="253"/>
        <end position="326"/>
    </location>
</feature>
<dbReference type="SUPFAM" id="SSF53790">
    <property type="entry name" value="Tetrapyrrole methylase"/>
    <property type="match status" value="1"/>
</dbReference>
<dbReference type="GO" id="GO:0032259">
    <property type="term" value="P:methylation"/>
    <property type="evidence" value="ECO:0007669"/>
    <property type="project" value="UniProtKB-KW"/>
</dbReference>
<dbReference type="InterPro" id="IPR035996">
    <property type="entry name" value="4pyrrol_Methylase_sf"/>
</dbReference>
<dbReference type="SUPFAM" id="SSF101386">
    <property type="entry name" value="all-alpha NTP pyrophosphatases"/>
    <property type="match status" value="2"/>
</dbReference>
<dbReference type="InterPro" id="IPR048015">
    <property type="entry name" value="NTP-PPase_MazG-like_N"/>
</dbReference>
<dbReference type="Gene3D" id="1.10.287.1080">
    <property type="entry name" value="MazG-like"/>
    <property type="match status" value="2"/>
</dbReference>
<keyword evidence="4" id="KW-1185">Reference proteome</keyword>
<dbReference type="InterPro" id="IPR048011">
    <property type="entry name" value="NTP-PPase_MazG-like_C"/>
</dbReference>
<dbReference type="Gene3D" id="3.40.1010.10">
    <property type="entry name" value="Cobalt-precorrin-4 Transmethylase, Domain 1"/>
    <property type="match status" value="1"/>
</dbReference>
<dbReference type="Pfam" id="PF03819">
    <property type="entry name" value="MazG"/>
    <property type="match status" value="2"/>
</dbReference>
<dbReference type="PANTHER" id="PTHR30522:SF0">
    <property type="entry name" value="NUCLEOSIDE TRIPHOSPHATE PYROPHOSPHOHYDROLASE"/>
    <property type="match status" value="1"/>
</dbReference>
<comment type="caution">
    <text evidence="3">The sequence shown here is derived from an EMBL/GenBank/DDBJ whole genome shotgun (WGS) entry which is preliminary data.</text>
</comment>